<organism evidence="1 2">
    <name type="scientific">Citrobacter arsenatis</name>
    <dbReference type="NCBI Taxonomy" id="2546350"/>
    <lineage>
        <taxon>Bacteria</taxon>
        <taxon>Pseudomonadati</taxon>
        <taxon>Pseudomonadota</taxon>
        <taxon>Gammaproteobacteria</taxon>
        <taxon>Enterobacterales</taxon>
        <taxon>Enterobacteriaceae</taxon>
        <taxon>Citrobacter</taxon>
    </lineage>
</organism>
<dbReference type="GO" id="GO:0016798">
    <property type="term" value="F:hydrolase activity, acting on glycosyl bonds"/>
    <property type="evidence" value="ECO:0007669"/>
    <property type="project" value="UniProtKB-KW"/>
</dbReference>
<dbReference type="EMBL" id="CP037864">
    <property type="protein sequence ID" value="QBM21561.1"/>
    <property type="molecule type" value="Genomic_DNA"/>
</dbReference>
<dbReference type="SUPFAM" id="SSF51445">
    <property type="entry name" value="(Trans)glycosidases"/>
    <property type="match status" value="1"/>
</dbReference>
<dbReference type="Proteomes" id="UP000293850">
    <property type="component" value="Chromosome"/>
</dbReference>
<keyword evidence="1" id="KW-0326">Glycosidase</keyword>
<accession>A0A4P6WKR4</accession>
<dbReference type="GO" id="GO:0045493">
    <property type="term" value="P:xylan catabolic process"/>
    <property type="evidence" value="ECO:0007669"/>
    <property type="project" value="UniProtKB-KW"/>
</dbReference>
<name>A0A4P6WKR4_9ENTR</name>
<dbReference type="AlphaFoldDB" id="A0A4P6WKR4"/>
<keyword evidence="2" id="KW-1185">Reference proteome</keyword>
<keyword evidence="1" id="KW-0119">Carbohydrate metabolism</keyword>
<keyword evidence="1" id="KW-0378">Hydrolase</keyword>
<proteinExistence type="predicted"/>
<dbReference type="InterPro" id="IPR017853">
    <property type="entry name" value="GH"/>
</dbReference>
<dbReference type="RefSeq" id="WP_133085687.1">
    <property type="nucleotide sequence ID" value="NZ_CP037864.1"/>
</dbReference>
<dbReference type="KEGG" id="cars:E1B03_03640"/>
<protein>
    <submittedName>
        <fullName evidence="1">1,4-beta-xylanase</fullName>
    </submittedName>
</protein>
<reference evidence="1 2" key="1">
    <citation type="submission" date="2019-03" db="EMBL/GenBank/DDBJ databases">
        <title>Complete genome sequence of an arsenate-respiring bacteria, Citrobacter sp. LY-1.</title>
        <authorList>
            <person name="Wang H."/>
            <person name="Liu Y."/>
            <person name="Li Q."/>
            <person name="Huang J."/>
        </authorList>
    </citation>
    <scope>NUCLEOTIDE SEQUENCE [LARGE SCALE GENOMIC DNA]</scope>
    <source>
        <strain evidence="1 2">LY-1</strain>
    </source>
</reference>
<evidence type="ECO:0000313" key="1">
    <source>
        <dbReference type="EMBL" id="QBM21561.1"/>
    </source>
</evidence>
<keyword evidence="1" id="KW-0858">Xylan degradation</keyword>
<dbReference type="Gene3D" id="3.20.20.80">
    <property type="entry name" value="Glycosidases"/>
    <property type="match status" value="1"/>
</dbReference>
<gene>
    <name evidence="1" type="ORF">E1B03_03640</name>
</gene>
<keyword evidence="1" id="KW-0624">Polysaccharide degradation</keyword>
<sequence>MYNPWSKARAQSWYQQQAWGCGFNYLPRTAVNWLEMWQAESFDSSTIDQELGWASRYGYNQLRTNLPFTVWQHDRDGLLERIELFLSIAHRHGIKVMLTLLDDCAFSGDEPVIGPQKSPVPGIHNSQAAGSPGRACVLDRRCWPQIEAYVRDIIRYFRHDSRISVWDLYNEPGNGGIFCHTGEFARYDDRLEIYALTLMTQLFGWAREESPSQPLTVAAWHIDDRAACGNAFTHPIDIAALRLSDVISYHAYVDTPGQLSLLSQLAEFGRPLFCTEWLARHVDSRIEEQLPLFSAQRVSSFHWGLVQGKTQTWLPWPDIPLDETTAQLWFHDVLKPDGSPYSEKEMQMVRRLNPAE</sequence>
<evidence type="ECO:0000313" key="2">
    <source>
        <dbReference type="Proteomes" id="UP000293850"/>
    </source>
</evidence>